<gene>
    <name evidence="3" type="ORF">BLNAU_11553</name>
</gene>
<dbReference type="InterPro" id="IPR050164">
    <property type="entry name" value="Peptidase_C19"/>
</dbReference>
<keyword evidence="3" id="KW-0378">Hydrolase</keyword>
<dbReference type="InterPro" id="IPR028889">
    <property type="entry name" value="USP"/>
</dbReference>
<evidence type="ECO:0000259" key="2">
    <source>
        <dbReference type="PROSITE" id="PS50235"/>
    </source>
</evidence>
<keyword evidence="4" id="KW-1185">Reference proteome</keyword>
<dbReference type="PROSITE" id="PS00973">
    <property type="entry name" value="USP_2"/>
    <property type="match status" value="1"/>
</dbReference>
<dbReference type="InterPro" id="IPR001394">
    <property type="entry name" value="Peptidase_C19_UCH"/>
</dbReference>
<dbReference type="Gene3D" id="3.90.70.10">
    <property type="entry name" value="Cysteine proteinases"/>
    <property type="match status" value="2"/>
</dbReference>
<feature type="region of interest" description="Disordered" evidence="1">
    <location>
        <begin position="702"/>
        <end position="747"/>
    </location>
</feature>
<dbReference type="Proteomes" id="UP001281761">
    <property type="component" value="Unassembled WGS sequence"/>
</dbReference>
<evidence type="ECO:0000313" key="4">
    <source>
        <dbReference type="Proteomes" id="UP001281761"/>
    </source>
</evidence>
<dbReference type="SUPFAM" id="SSF54001">
    <property type="entry name" value="Cysteine proteinases"/>
    <property type="match status" value="1"/>
</dbReference>
<reference evidence="3 4" key="1">
    <citation type="journal article" date="2022" name="bioRxiv">
        <title>Genomics of Preaxostyla Flagellates Illuminates Evolutionary Transitions and the Path Towards Mitochondrial Loss.</title>
        <authorList>
            <person name="Novak L.V.F."/>
            <person name="Treitli S.C."/>
            <person name="Pyrih J."/>
            <person name="Halakuc P."/>
            <person name="Pipaliya S.V."/>
            <person name="Vacek V."/>
            <person name="Brzon O."/>
            <person name="Soukal P."/>
            <person name="Eme L."/>
            <person name="Dacks J.B."/>
            <person name="Karnkowska A."/>
            <person name="Elias M."/>
            <person name="Hampl V."/>
        </authorList>
    </citation>
    <scope>NUCLEOTIDE SEQUENCE [LARGE SCALE GENOMIC DNA]</scope>
    <source>
        <strain evidence="3">NAU3</strain>
        <tissue evidence="3">Gut</tissue>
    </source>
</reference>
<evidence type="ECO:0000256" key="1">
    <source>
        <dbReference type="SAM" id="MobiDB-lite"/>
    </source>
</evidence>
<dbReference type="InterPro" id="IPR038765">
    <property type="entry name" value="Papain-like_cys_pep_sf"/>
</dbReference>
<accession>A0ABQ9XQE5</accession>
<protein>
    <submittedName>
        <fullName evidence="3">Ubiquitin carboxyl-terminal hydrolase</fullName>
    </submittedName>
</protein>
<feature type="region of interest" description="Disordered" evidence="1">
    <location>
        <begin position="760"/>
        <end position="822"/>
    </location>
</feature>
<dbReference type="PROSITE" id="PS50235">
    <property type="entry name" value="USP_3"/>
    <property type="match status" value="1"/>
</dbReference>
<comment type="caution">
    <text evidence="3">The sequence shown here is derived from an EMBL/GenBank/DDBJ whole genome shotgun (WGS) entry which is preliminary data.</text>
</comment>
<proteinExistence type="predicted"/>
<feature type="domain" description="USP" evidence="2">
    <location>
        <begin position="27"/>
        <end position="912"/>
    </location>
</feature>
<name>A0ABQ9XQE5_9EUKA</name>
<feature type="region of interest" description="Disordered" evidence="1">
    <location>
        <begin position="1"/>
        <end position="26"/>
    </location>
</feature>
<dbReference type="GO" id="GO:0016787">
    <property type="term" value="F:hydrolase activity"/>
    <property type="evidence" value="ECO:0007669"/>
    <property type="project" value="UniProtKB-KW"/>
</dbReference>
<dbReference type="CDD" id="cd02257">
    <property type="entry name" value="Peptidase_C19"/>
    <property type="match status" value="1"/>
</dbReference>
<feature type="compositionally biased region" description="Polar residues" evidence="1">
    <location>
        <begin position="728"/>
        <end position="743"/>
    </location>
</feature>
<dbReference type="EMBL" id="JARBJD010000090">
    <property type="protein sequence ID" value="KAK2953553.1"/>
    <property type="molecule type" value="Genomic_DNA"/>
</dbReference>
<dbReference type="Pfam" id="PF00443">
    <property type="entry name" value="UCH"/>
    <property type="match status" value="1"/>
</dbReference>
<evidence type="ECO:0000313" key="3">
    <source>
        <dbReference type="EMBL" id="KAK2953553.1"/>
    </source>
</evidence>
<organism evidence="3 4">
    <name type="scientific">Blattamonas nauphoetae</name>
    <dbReference type="NCBI Taxonomy" id="2049346"/>
    <lineage>
        <taxon>Eukaryota</taxon>
        <taxon>Metamonada</taxon>
        <taxon>Preaxostyla</taxon>
        <taxon>Oxymonadida</taxon>
        <taxon>Blattamonas</taxon>
    </lineage>
</organism>
<sequence length="915" mass="103694">MNIHQAQPDSPHHPTPAFRTDGTTHHSALSDGKSEAEFAHNLSETFFTTQFSVTYQLTCALFCLAHPHPHSVNPSPLFEVVSRLSKGVFTLGRMSDAEELFTFLLSQIDEELRCFLTSETYNSYVERARDLIEAAFISHITEAESSESTTPPLLSRQLTWGSNTETTSRFLKYFSPKFLKNEHRSDLAIRTYPFSVQRAIQSDHLLCFDSESPSPTFRPFRPTRTFELLNPVQQTFNGVIVREHQCGHCGHILTRSDISRVINIHFKDDDKPLPSEKPLVGDLISDVTETQLISSPPSPTSSPEPLPLSLSQTLFRSESDLPPVQLESLLSDSFRPSQAEFKCERCSYMKGVSSTSLAVLPRVIVLSVNRFKFEDDRTKKIMIPVVIPSELNFSPYARPSTLTPTASLSLPQLPGLLSTAWKRGLSERHSDFRTLRDLGQDFLRTHTTDVLPTLSLNGEVATDEPILTLSLGQLVQYTHALGFSSCPRVKGQSTSPDTQTRILIEKLQKEDAEQAALERAFEAAVGQADIEANNEIITLFGEHFMAFKEDHHYFGMNPQRDTEFLKYLRGKSPFREGNAPIPEWAARKEIYSTYGADWETKSPDSPLFRTKSPSSIRITNDHDLEEFIDDEEANTSNWNHELIKASRADIDTFYTDSSPSLRNWRAHDPRAEHALHYGSQNRHIHANHPHTFHRQQNYLSRTTREDNQEVTPKNNDLLPIHKQKRESSTQLTPPRVAEQSQDDSPPLAFSMKVNERIRKLNNKLQGGSGGTSKMSLPDEEDEDLSQSLFDLQRSHPSPHSSPPPISLLDEPQSSGDGSPREPDQVQFERFVITSKQLAFGVEEAKHKYYLRSLIVHKGDSVSHGHYEAYSQLPNSHQWIHCNDARTQTMNRDEVLAKPEVQKNCYLLFYVHQDSL</sequence>
<dbReference type="PANTHER" id="PTHR24006">
    <property type="entry name" value="UBIQUITIN CARBOXYL-TERMINAL HYDROLASE"/>
    <property type="match status" value="1"/>
</dbReference>
<dbReference type="InterPro" id="IPR018200">
    <property type="entry name" value="USP_CS"/>
</dbReference>